<dbReference type="Proteomes" id="UP000188597">
    <property type="component" value="Unassembled WGS sequence"/>
</dbReference>
<sequence>MAEIYSKAWELPDGEYFEVEIDDRVKNQNIFTKDQIIKCFINYKIDLLSITDYLNQIINDMTNWEDYHDVYNYCDINPSILAGIVYEWNYSFRDIEGWGEKILTVLALIHKSIGQLKQNN</sequence>
<comment type="caution">
    <text evidence="1">The sequence shown here is derived from an EMBL/GenBank/DDBJ whole genome shotgun (WGS) entry which is preliminary data.</text>
</comment>
<protein>
    <submittedName>
        <fullName evidence="1">Uncharacterized protein</fullName>
    </submittedName>
</protein>
<dbReference type="RefSeq" id="WP_077359459.1">
    <property type="nucleotide sequence ID" value="NZ_MQMF01000001.1"/>
</dbReference>
<dbReference type="EMBL" id="MQMF01000001">
    <property type="protein sequence ID" value="OOE14044.1"/>
    <property type="molecule type" value="Genomic_DNA"/>
</dbReference>
<accession>A0A1V3GB02</accession>
<evidence type="ECO:0000313" key="2">
    <source>
        <dbReference type="Proteomes" id="UP000188597"/>
    </source>
</evidence>
<name>A0A1V3GB02_9BACL</name>
<evidence type="ECO:0000313" key="1">
    <source>
        <dbReference type="EMBL" id="OOE14044.1"/>
    </source>
</evidence>
<reference evidence="1 2" key="1">
    <citation type="submission" date="2016-11" db="EMBL/GenBank/DDBJ databases">
        <authorList>
            <person name="Jaros S."/>
            <person name="Januszkiewicz K."/>
            <person name="Wedrychowicz H."/>
        </authorList>
    </citation>
    <scope>NUCLEOTIDE SEQUENCE [LARGE SCALE GENOMIC DNA]</scope>
    <source>
        <strain evidence="1 2">Con a/3</strain>
    </source>
</reference>
<organism evidence="1 2">
    <name type="scientific">Fictibacillus arsenicus</name>
    <dbReference type="NCBI Taxonomy" id="255247"/>
    <lineage>
        <taxon>Bacteria</taxon>
        <taxon>Bacillati</taxon>
        <taxon>Bacillota</taxon>
        <taxon>Bacilli</taxon>
        <taxon>Bacillales</taxon>
        <taxon>Fictibacillaceae</taxon>
        <taxon>Fictibacillus</taxon>
    </lineage>
</organism>
<gene>
    <name evidence="1" type="ORF">UN64_02185</name>
</gene>
<proteinExistence type="predicted"/>
<dbReference type="AlphaFoldDB" id="A0A1V3GB02"/>